<protein>
    <submittedName>
        <fullName evidence="3">Abortive infection protein</fullName>
    </submittedName>
</protein>
<comment type="caution">
    <text evidence="3">The sequence shown here is derived from an EMBL/GenBank/DDBJ whole genome shotgun (WGS) entry which is preliminary data.</text>
</comment>
<sequence>MDIKSKSKVFLTLYCIAFFTAWTVFELYLKDSVKEINPYLSLGIKFLVWTLPVILIIKYKFKENVLSYLQMTGNVKAGLKAGFIFGILVTFYHIARILLFQKGLNPSFDLYAMISAVILIGFTEEVVFRGFILTELHKITKFWAANLISSVLFMLIHFPKWYKEGNLLHTEAIGSFVFLICFALLQGYVLKRTKSIWPCMIIHSVNNFMTMFFMV</sequence>
<feature type="transmembrane region" description="Helical" evidence="1">
    <location>
        <begin position="168"/>
        <end position="189"/>
    </location>
</feature>
<dbReference type="OrthoDB" id="9782250at2"/>
<dbReference type="Pfam" id="PF02517">
    <property type="entry name" value="Rce1-like"/>
    <property type="match status" value="1"/>
</dbReference>
<feature type="domain" description="CAAX prenyl protease 2/Lysostaphin resistance protein A-like" evidence="2">
    <location>
        <begin position="109"/>
        <end position="209"/>
    </location>
</feature>
<feature type="transmembrane region" description="Helical" evidence="1">
    <location>
        <begin position="77"/>
        <end position="98"/>
    </location>
</feature>
<dbReference type="GO" id="GO:0080120">
    <property type="term" value="P:CAAX-box protein maturation"/>
    <property type="evidence" value="ECO:0007669"/>
    <property type="project" value="UniProtKB-ARBA"/>
</dbReference>
<dbReference type="AlphaFoldDB" id="A0A0L6JUF2"/>
<dbReference type="eggNOG" id="COG1266">
    <property type="taxonomic scope" value="Bacteria"/>
</dbReference>
<keyword evidence="1" id="KW-0812">Transmembrane</keyword>
<dbReference type="PANTHER" id="PTHR43592">
    <property type="entry name" value="CAAX AMINO TERMINAL PROTEASE"/>
    <property type="match status" value="1"/>
</dbReference>
<evidence type="ECO:0000313" key="3">
    <source>
        <dbReference type="EMBL" id="KNY29349.1"/>
    </source>
</evidence>
<dbReference type="PANTHER" id="PTHR43592:SF15">
    <property type="entry name" value="CAAX AMINO TERMINAL PROTEASE FAMILY PROTEIN"/>
    <property type="match status" value="1"/>
</dbReference>
<feature type="transmembrane region" description="Helical" evidence="1">
    <location>
        <begin position="110"/>
        <end position="131"/>
    </location>
</feature>
<name>A0A0L6JUF2_9FIRM</name>
<organism evidence="3 4">
    <name type="scientific">Pseudobacteroides cellulosolvens ATCC 35603 = DSM 2933</name>
    <dbReference type="NCBI Taxonomy" id="398512"/>
    <lineage>
        <taxon>Bacteria</taxon>
        <taxon>Bacillati</taxon>
        <taxon>Bacillota</taxon>
        <taxon>Clostridia</taxon>
        <taxon>Eubacteriales</taxon>
        <taxon>Oscillospiraceae</taxon>
        <taxon>Pseudobacteroides</taxon>
    </lineage>
</organism>
<feature type="transmembrane region" description="Helical" evidence="1">
    <location>
        <begin position="39"/>
        <end position="57"/>
    </location>
</feature>
<dbReference type="Proteomes" id="UP000036923">
    <property type="component" value="Unassembled WGS sequence"/>
</dbReference>
<feature type="transmembrane region" description="Helical" evidence="1">
    <location>
        <begin position="9"/>
        <end position="27"/>
    </location>
</feature>
<dbReference type="EMBL" id="LGTC01000001">
    <property type="protein sequence ID" value="KNY29349.1"/>
    <property type="molecule type" value="Genomic_DNA"/>
</dbReference>
<dbReference type="InterPro" id="IPR003675">
    <property type="entry name" value="Rce1/LyrA-like_dom"/>
</dbReference>
<accession>A0A0L6JUF2</accession>
<dbReference type="RefSeq" id="WP_050753739.1">
    <property type="nucleotide sequence ID" value="NZ_JQKC01000001.1"/>
</dbReference>
<dbReference type="GO" id="GO:0004175">
    <property type="term" value="F:endopeptidase activity"/>
    <property type="evidence" value="ECO:0007669"/>
    <property type="project" value="UniProtKB-ARBA"/>
</dbReference>
<proteinExistence type="predicted"/>
<reference evidence="4" key="1">
    <citation type="submission" date="2015-07" db="EMBL/GenBank/DDBJ databases">
        <title>Near-Complete Genome Sequence of the Cellulolytic Bacterium Bacteroides (Pseudobacteroides) cellulosolvens ATCC 35603.</title>
        <authorList>
            <person name="Dassa B."/>
            <person name="Utturkar S.M."/>
            <person name="Klingeman D.M."/>
            <person name="Hurt R.A."/>
            <person name="Keller M."/>
            <person name="Xu J."/>
            <person name="Reddy Y.H.K."/>
            <person name="Borovok I."/>
            <person name="Grinberg I.R."/>
            <person name="Lamed R."/>
            <person name="Zhivin O."/>
            <person name="Bayer E.A."/>
            <person name="Brown S.D."/>
        </authorList>
    </citation>
    <scope>NUCLEOTIDE SEQUENCE [LARGE SCALE GENOMIC DNA]</scope>
    <source>
        <strain evidence="4">DSM 2933</strain>
    </source>
</reference>
<evidence type="ECO:0000256" key="1">
    <source>
        <dbReference type="SAM" id="Phobius"/>
    </source>
</evidence>
<keyword evidence="1" id="KW-0472">Membrane</keyword>
<keyword evidence="4" id="KW-1185">Reference proteome</keyword>
<evidence type="ECO:0000313" key="4">
    <source>
        <dbReference type="Proteomes" id="UP000036923"/>
    </source>
</evidence>
<dbReference type="STRING" id="398512.Bccel_4623"/>
<evidence type="ECO:0000259" key="2">
    <source>
        <dbReference type="Pfam" id="PF02517"/>
    </source>
</evidence>
<gene>
    <name evidence="3" type="ORF">Bccel_4623</name>
</gene>
<keyword evidence="1" id="KW-1133">Transmembrane helix</keyword>
<feature type="transmembrane region" description="Helical" evidence="1">
    <location>
        <begin position="143"/>
        <end position="162"/>
    </location>
</feature>